<accession>A0A1T4SPX5</accession>
<keyword evidence="10 12" id="KW-0630">Potassium</keyword>
<dbReference type="InterPro" id="IPR011877">
    <property type="entry name" value="Ribokinase"/>
</dbReference>
<dbReference type="SUPFAM" id="SSF53613">
    <property type="entry name" value="Ribokinase-like"/>
    <property type="match status" value="1"/>
</dbReference>
<feature type="binding site" evidence="12">
    <location>
        <position position="253"/>
    </location>
    <ligand>
        <name>substrate</name>
    </ligand>
</feature>
<keyword evidence="15" id="KW-1185">Reference proteome</keyword>
<keyword evidence="12" id="KW-0963">Cytoplasm</keyword>
<keyword evidence="11 12" id="KW-0119">Carbohydrate metabolism</keyword>
<evidence type="ECO:0000313" key="14">
    <source>
        <dbReference type="EMBL" id="SKA29921.1"/>
    </source>
</evidence>
<comment type="similarity">
    <text evidence="12">Belongs to the carbohydrate kinase PfkB family. Ribokinase subfamily.</text>
</comment>
<feature type="binding site" evidence="12">
    <location>
        <position position="139"/>
    </location>
    <ligand>
        <name>substrate</name>
    </ligand>
</feature>
<gene>
    <name evidence="12" type="primary">rbsK</name>
    <name evidence="14" type="ORF">SAMN05428963_11285</name>
</gene>
<comment type="subunit">
    <text evidence="12">Homodimer.</text>
</comment>
<evidence type="ECO:0000256" key="4">
    <source>
        <dbReference type="ARBA" id="ARBA00022679"/>
    </source>
</evidence>
<dbReference type="AlphaFoldDB" id="A0A1T4SPX5"/>
<protein>
    <recommendedName>
        <fullName evidence="3 12">Ribokinase</fullName>
        <shortName evidence="12">RK</shortName>
        <ecNumber evidence="2 12">2.7.1.15</ecNumber>
    </recommendedName>
</protein>
<dbReference type="Gene3D" id="3.40.1190.20">
    <property type="match status" value="1"/>
</dbReference>
<keyword evidence="5 12" id="KW-0479">Metal-binding</keyword>
<dbReference type="EC" id="2.7.1.15" evidence="2 12"/>
<comment type="cofactor">
    <cofactor evidence="12">
        <name>Mg(2+)</name>
        <dbReference type="ChEBI" id="CHEBI:18420"/>
    </cofactor>
    <text evidence="12">Requires a divalent cation, most likely magnesium in vivo, as an electrophilic catalyst to aid phosphoryl group transfer. It is the chelate of the metal and the nucleotide that is the actual substrate.</text>
</comment>
<dbReference type="PANTHER" id="PTHR10584">
    <property type="entry name" value="SUGAR KINASE"/>
    <property type="match status" value="1"/>
</dbReference>
<dbReference type="GO" id="GO:0004747">
    <property type="term" value="F:ribokinase activity"/>
    <property type="evidence" value="ECO:0007669"/>
    <property type="project" value="UniProtKB-UniRule"/>
</dbReference>
<evidence type="ECO:0000256" key="12">
    <source>
        <dbReference type="HAMAP-Rule" id="MF_01987"/>
    </source>
</evidence>
<evidence type="ECO:0000256" key="10">
    <source>
        <dbReference type="ARBA" id="ARBA00022958"/>
    </source>
</evidence>
<keyword evidence="6 12" id="KW-0547">Nucleotide-binding</keyword>
<evidence type="ECO:0000256" key="9">
    <source>
        <dbReference type="ARBA" id="ARBA00022842"/>
    </source>
</evidence>
<dbReference type="Pfam" id="PF00294">
    <property type="entry name" value="PfkB"/>
    <property type="match status" value="1"/>
</dbReference>
<dbReference type="PRINTS" id="PR00990">
    <property type="entry name" value="RIBOKINASE"/>
</dbReference>
<dbReference type="GO" id="GO:0046872">
    <property type="term" value="F:metal ion binding"/>
    <property type="evidence" value="ECO:0007669"/>
    <property type="project" value="UniProtKB-KW"/>
</dbReference>
<dbReference type="InterPro" id="IPR002173">
    <property type="entry name" value="Carboh/pur_kinase_PfkB_CS"/>
</dbReference>
<reference evidence="14 15" key="1">
    <citation type="submission" date="2017-02" db="EMBL/GenBank/DDBJ databases">
        <authorList>
            <person name="Peterson S.W."/>
        </authorList>
    </citation>
    <scope>NUCLEOTIDE SEQUENCE [LARGE SCALE GENOMIC DNA]</scope>
    <source>
        <strain evidence="14 15">USBA 369</strain>
    </source>
</reference>
<evidence type="ECO:0000256" key="5">
    <source>
        <dbReference type="ARBA" id="ARBA00022723"/>
    </source>
</evidence>
<evidence type="ECO:0000313" key="15">
    <source>
        <dbReference type="Proteomes" id="UP000190135"/>
    </source>
</evidence>
<evidence type="ECO:0000256" key="11">
    <source>
        <dbReference type="ARBA" id="ARBA00023277"/>
    </source>
</evidence>
<feature type="binding site" evidence="12">
    <location>
        <begin position="38"/>
        <end position="42"/>
    </location>
    <ligand>
        <name>substrate</name>
    </ligand>
</feature>
<evidence type="ECO:0000256" key="2">
    <source>
        <dbReference type="ARBA" id="ARBA00012035"/>
    </source>
</evidence>
<dbReference type="PROSITE" id="PS00583">
    <property type="entry name" value="PFKB_KINASES_1"/>
    <property type="match status" value="1"/>
</dbReference>
<name>A0A1T4SPX5_9HYPH</name>
<comment type="function">
    <text evidence="12">Catalyzes the phosphorylation of ribose at O-5 in a reaction requiring ATP and magnesium. The resulting D-ribose-5-phosphate can then be used either for sythesis of nucleotides, histidine, and tryptophan, or as a component of the pentose phosphate pathway.</text>
</comment>
<dbReference type="Proteomes" id="UP000190135">
    <property type="component" value="Unassembled WGS sequence"/>
</dbReference>
<dbReference type="EMBL" id="FUXL01000012">
    <property type="protein sequence ID" value="SKA29921.1"/>
    <property type="molecule type" value="Genomic_DNA"/>
</dbReference>
<keyword evidence="4 12" id="KW-0808">Transferase</keyword>
<evidence type="ECO:0000259" key="13">
    <source>
        <dbReference type="Pfam" id="PF00294"/>
    </source>
</evidence>
<feature type="binding site" evidence="12">
    <location>
        <position position="249"/>
    </location>
    <ligand>
        <name>K(+)</name>
        <dbReference type="ChEBI" id="CHEBI:29103"/>
    </ligand>
</feature>
<dbReference type="HAMAP" id="MF_01987">
    <property type="entry name" value="Ribokinase"/>
    <property type="match status" value="1"/>
</dbReference>
<comment type="similarity">
    <text evidence="1">Belongs to the carbohydrate kinase pfkB family.</text>
</comment>
<evidence type="ECO:0000256" key="7">
    <source>
        <dbReference type="ARBA" id="ARBA00022777"/>
    </source>
</evidence>
<dbReference type="PROSITE" id="PS00584">
    <property type="entry name" value="PFKB_KINASES_2"/>
    <property type="match status" value="1"/>
</dbReference>
<evidence type="ECO:0000256" key="6">
    <source>
        <dbReference type="ARBA" id="ARBA00022741"/>
    </source>
</evidence>
<comment type="pathway">
    <text evidence="12">Carbohydrate metabolism; D-ribose degradation; D-ribose 5-phosphate from beta-D-ribopyranose: step 2/2.</text>
</comment>
<proteinExistence type="inferred from homology"/>
<keyword evidence="8 12" id="KW-0067">ATP-binding</keyword>
<dbReference type="UniPathway" id="UPA00916">
    <property type="reaction ID" value="UER00889"/>
</dbReference>
<feature type="binding site" evidence="12">
    <location>
        <position position="247"/>
    </location>
    <ligand>
        <name>K(+)</name>
        <dbReference type="ChEBI" id="CHEBI:29103"/>
    </ligand>
</feature>
<dbReference type="GO" id="GO:0005829">
    <property type="term" value="C:cytosol"/>
    <property type="evidence" value="ECO:0007669"/>
    <property type="project" value="TreeGrafter"/>
</dbReference>
<evidence type="ECO:0000256" key="1">
    <source>
        <dbReference type="ARBA" id="ARBA00005380"/>
    </source>
</evidence>
<organism evidence="14 15">
    <name type="scientific">Consotaella salsifontis</name>
    <dbReference type="NCBI Taxonomy" id="1365950"/>
    <lineage>
        <taxon>Bacteria</taxon>
        <taxon>Pseudomonadati</taxon>
        <taxon>Pseudomonadota</taxon>
        <taxon>Alphaproteobacteria</taxon>
        <taxon>Hyphomicrobiales</taxon>
        <taxon>Aurantimonadaceae</taxon>
        <taxon>Consotaella</taxon>
    </lineage>
</organism>
<evidence type="ECO:0000256" key="3">
    <source>
        <dbReference type="ARBA" id="ARBA00016943"/>
    </source>
</evidence>
<dbReference type="PANTHER" id="PTHR10584:SF166">
    <property type="entry name" value="RIBOKINASE"/>
    <property type="match status" value="1"/>
</dbReference>
<feature type="binding site" evidence="12">
    <location>
        <position position="283"/>
    </location>
    <ligand>
        <name>K(+)</name>
        <dbReference type="ChEBI" id="CHEBI:29103"/>
    </ligand>
</feature>
<feature type="binding site" evidence="12">
    <location>
        <begin position="221"/>
        <end position="226"/>
    </location>
    <ligand>
        <name>ATP</name>
        <dbReference type="ChEBI" id="CHEBI:30616"/>
    </ligand>
</feature>
<dbReference type="GO" id="GO:0005524">
    <property type="term" value="F:ATP binding"/>
    <property type="evidence" value="ECO:0007669"/>
    <property type="project" value="UniProtKB-UniRule"/>
</dbReference>
<feature type="binding site" evidence="12">
    <location>
        <position position="185"/>
    </location>
    <ligand>
        <name>ATP</name>
        <dbReference type="ChEBI" id="CHEBI:30616"/>
    </ligand>
</feature>
<dbReference type="InterPro" id="IPR011611">
    <property type="entry name" value="PfkB_dom"/>
</dbReference>
<comment type="caution">
    <text evidence="12">Lacks conserved residue(s) required for the propagation of feature annotation.</text>
</comment>
<feature type="binding site" evidence="12">
    <location>
        <position position="288"/>
    </location>
    <ligand>
        <name>K(+)</name>
        <dbReference type="ChEBI" id="CHEBI:29103"/>
    </ligand>
</feature>
<dbReference type="InterPro" id="IPR002139">
    <property type="entry name" value="Ribo/fructo_kinase"/>
</dbReference>
<feature type="binding site" evidence="12">
    <location>
        <begin position="252"/>
        <end position="253"/>
    </location>
    <ligand>
        <name>ATP</name>
        <dbReference type="ChEBI" id="CHEBI:30616"/>
    </ligand>
</feature>
<comment type="catalytic activity">
    <reaction evidence="12">
        <text>D-ribose + ATP = D-ribose 5-phosphate + ADP + H(+)</text>
        <dbReference type="Rhea" id="RHEA:13697"/>
        <dbReference type="ChEBI" id="CHEBI:15378"/>
        <dbReference type="ChEBI" id="CHEBI:30616"/>
        <dbReference type="ChEBI" id="CHEBI:47013"/>
        <dbReference type="ChEBI" id="CHEBI:78346"/>
        <dbReference type="ChEBI" id="CHEBI:456216"/>
        <dbReference type="EC" id="2.7.1.15"/>
    </reaction>
</comment>
<keyword evidence="9 12" id="KW-0460">Magnesium</keyword>
<feature type="binding site" evidence="12">
    <location>
        <begin position="10"/>
        <end position="12"/>
    </location>
    <ligand>
        <name>substrate</name>
    </ligand>
</feature>
<sequence length="306" mass="31188">MSIVVFGSTNMDIFAYAERLPRPGETVHGESYSITLGGKGANQAVAVAQLGGRVELAGRTGQDTFGALARERLTQKGVGLTYLLEDPASPTGIAAIGVDARAENCITVVGGANMAVGESDVERLAPLIGATRVLLLQLEIPLEASLAAAKRFRAGGALAILDPAPAPSGGFAPEIWSSVDAMTPNETETEALVGIRPTDIPSAAKAAAALIERGLRIAVVKMGGAGVYYRGGGGEGHIPAFKVTPIDTVAAGDCFNGGLAFALGRGDDWPDALRFASACGALATTRRGASDAAPSLAEVEEMMARG</sequence>
<feature type="active site" description="Proton acceptor" evidence="12">
    <location>
        <position position="253"/>
    </location>
</feature>
<feature type="domain" description="Carbohydrate kinase PfkB" evidence="13">
    <location>
        <begin position="2"/>
        <end position="294"/>
    </location>
</feature>
<dbReference type="STRING" id="1365950.SAMN05428963_11285"/>
<dbReference type="NCBIfam" id="TIGR02152">
    <property type="entry name" value="D_ribokin_bact"/>
    <property type="match status" value="1"/>
</dbReference>
<dbReference type="InterPro" id="IPR029056">
    <property type="entry name" value="Ribokinase-like"/>
</dbReference>
<comment type="activity regulation">
    <text evidence="12">Activated by a monovalent cation that binds near, but not in, the active site. The most likely occupant of the site in vivo is potassium. Ion binding induces a conformational change that may alter substrate affinity.</text>
</comment>
<dbReference type="GO" id="GO:0019303">
    <property type="term" value="P:D-ribose catabolic process"/>
    <property type="evidence" value="ECO:0007669"/>
    <property type="project" value="UniProtKB-UniRule"/>
</dbReference>
<feature type="binding site" evidence="12">
    <location>
        <position position="286"/>
    </location>
    <ligand>
        <name>K(+)</name>
        <dbReference type="ChEBI" id="CHEBI:29103"/>
    </ligand>
</feature>
<comment type="subcellular location">
    <subcellularLocation>
        <location evidence="12">Cytoplasm</location>
    </subcellularLocation>
</comment>
<keyword evidence="7 12" id="KW-0418">Kinase</keyword>
<dbReference type="CDD" id="cd01174">
    <property type="entry name" value="ribokinase"/>
    <property type="match status" value="1"/>
</dbReference>
<evidence type="ECO:0000256" key="8">
    <source>
        <dbReference type="ARBA" id="ARBA00022840"/>
    </source>
</evidence>
<dbReference type="OrthoDB" id="9775849at2"/>
<dbReference type="RefSeq" id="WP_078709470.1">
    <property type="nucleotide sequence ID" value="NZ_FUXL01000012.1"/>
</dbReference>